<dbReference type="EMBL" id="CP004145">
    <property type="protein sequence ID" value="AGO60578.1"/>
    <property type="molecule type" value="Genomic_DNA"/>
</dbReference>
<dbReference type="KEGG" id="fac:FACI_IFERC01G0598"/>
<proteinExistence type="predicted"/>
<dbReference type="AlphaFoldDB" id="S0AMS2"/>
<evidence type="ECO:0008006" key="3">
    <source>
        <dbReference type="Google" id="ProtNLM"/>
    </source>
</evidence>
<sequence>MKLIGFGKTDDSDWKLPEEDMTFGGNTLYVDLIPSSCWFSNVRSLVSYADWRIIRNKVISRAEYKCEICGSEEMPLHCHERWDFNDKTQTQTLKRLMCICPACHDTTHFGRSQITGHGKTAIKHLEDVNKWNITETKSHISNAFALWKARSKMEWNLDISIITNAGISVNEIPGSNKREKISHETIKRINKNDDQY</sequence>
<name>S0AMS2_FERAC</name>
<accession>S0AMS2</accession>
<evidence type="ECO:0000313" key="2">
    <source>
        <dbReference type="Proteomes" id="UP000014660"/>
    </source>
</evidence>
<reference evidence="1 2" key="1">
    <citation type="journal article" date="2007" name="Proc. Natl. Acad. Sci. U.S.A.">
        <title>Genome dynamics in a natural archaeal population.</title>
        <authorList>
            <person name="Allen E.E."/>
            <person name="Tyson G.W."/>
            <person name="Whitaker R.J."/>
            <person name="Detter J.C."/>
            <person name="Richardson P.M."/>
            <person name="Banfield J.F."/>
        </authorList>
    </citation>
    <scope>NUCLEOTIDE SEQUENCE [LARGE SCALE GENOMIC DNA]</scope>
    <source>
        <strain evidence="2">fer1</strain>
    </source>
</reference>
<evidence type="ECO:0000313" key="1">
    <source>
        <dbReference type="EMBL" id="AGO60578.1"/>
    </source>
</evidence>
<keyword evidence="2" id="KW-1185">Reference proteome</keyword>
<protein>
    <recommendedName>
        <fullName evidence="3">HNH endonuclease</fullName>
    </recommendedName>
</protein>
<dbReference type="GeneID" id="16024750"/>
<dbReference type="Proteomes" id="UP000014660">
    <property type="component" value="Chromosome"/>
</dbReference>
<dbReference type="HOGENOM" id="CLU_093756_0_0_2"/>
<gene>
    <name evidence="1" type="ORF">FACI_IFERC00001G0598</name>
</gene>
<organism evidence="1 2">
    <name type="scientific">Ferroplasma acidarmanus Fer1</name>
    <dbReference type="NCBI Taxonomy" id="333146"/>
    <lineage>
        <taxon>Archaea</taxon>
        <taxon>Methanobacteriati</taxon>
        <taxon>Thermoplasmatota</taxon>
        <taxon>Thermoplasmata</taxon>
        <taxon>Thermoplasmatales</taxon>
        <taxon>Ferroplasmaceae</taxon>
        <taxon>Ferroplasma</taxon>
    </lineage>
</organism>
<dbReference type="RefSeq" id="WP_009886625.1">
    <property type="nucleotide sequence ID" value="NC_021592.1"/>
</dbReference>